<accession>A0A0N5CDL0</accession>
<name>A0A0N5CDL0_STREA</name>
<keyword evidence="5 13" id="KW-0812">Transmembrane</keyword>
<evidence type="ECO:0000256" key="12">
    <source>
        <dbReference type="ARBA" id="ARBA00023303"/>
    </source>
</evidence>
<evidence type="ECO:0000256" key="11">
    <source>
        <dbReference type="ARBA" id="ARBA00023201"/>
    </source>
</evidence>
<keyword evidence="7" id="KW-0915">Sodium</keyword>
<keyword evidence="3 13" id="KW-0813">Transport</keyword>
<dbReference type="GO" id="GO:0015280">
    <property type="term" value="F:ligand-gated sodium channel activity"/>
    <property type="evidence" value="ECO:0007669"/>
    <property type="project" value="TreeGrafter"/>
</dbReference>
<keyword evidence="12 13" id="KW-0407">Ion channel</keyword>
<comment type="subcellular location">
    <subcellularLocation>
        <location evidence="1">Membrane</location>
        <topology evidence="1">Multi-pass membrane protein</topology>
    </subcellularLocation>
</comment>
<keyword evidence="6 14" id="KW-1133">Transmembrane helix</keyword>
<evidence type="ECO:0000313" key="16">
    <source>
        <dbReference type="WBParaSite" id="SPAL_0001595400.1"/>
    </source>
</evidence>
<evidence type="ECO:0000256" key="6">
    <source>
        <dbReference type="ARBA" id="ARBA00022989"/>
    </source>
</evidence>
<keyword evidence="9 14" id="KW-0472">Membrane</keyword>
<keyword evidence="15" id="KW-1185">Reference proteome</keyword>
<dbReference type="Proteomes" id="UP000046392">
    <property type="component" value="Unplaced"/>
</dbReference>
<evidence type="ECO:0000313" key="15">
    <source>
        <dbReference type="Proteomes" id="UP000046392"/>
    </source>
</evidence>
<organism evidence="15 16">
    <name type="scientific">Strongyloides papillosus</name>
    <name type="common">Intestinal threadworm</name>
    <dbReference type="NCBI Taxonomy" id="174720"/>
    <lineage>
        <taxon>Eukaryota</taxon>
        <taxon>Metazoa</taxon>
        <taxon>Ecdysozoa</taxon>
        <taxon>Nematoda</taxon>
        <taxon>Chromadorea</taxon>
        <taxon>Rhabditida</taxon>
        <taxon>Tylenchina</taxon>
        <taxon>Panagrolaimomorpha</taxon>
        <taxon>Strongyloidoidea</taxon>
        <taxon>Strongyloididae</taxon>
        <taxon>Strongyloides</taxon>
    </lineage>
</organism>
<proteinExistence type="inferred from homology"/>
<dbReference type="STRING" id="174720.A0A0N5CDL0"/>
<evidence type="ECO:0000256" key="10">
    <source>
        <dbReference type="ARBA" id="ARBA00023180"/>
    </source>
</evidence>
<evidence type="ECO:0000256" key="2">
    <source>
        <dbReference type="ARBA" id="ARBA00007193"/>
    </source>
</evidence>
<keyword evidence="10" id="KW-0325">Glycoprotein</keyword>
<dbReference type="WBParaSite" id="SPAL_0001595400.1">
    <property type="protein sequence ID" value="SPAL_0001595400.1"/>
    <property type="gene ID" value="SPAL_0001595400"/>
</dbReference>
<dbReference type="GO" id="GO:0005886">
    <property type="term" value="C:plasma membrane"/>
    <property type="evidence" value="ECO:0007669"/>
    <property type="project" value="TreeGrafter"/>
</dbReference>
<feature type="transmembrane region" description="Helical" evidence="14">
    <location>
        <begin position="52"/>
        <end position="73"/>
    </location>
</feature>
<evidence type="ECO:0000256" key="5">
    <source>
        <dbReference type="ARBA" id="ARBA00022692"/>
    </source>
</evidence>
<comment type="similarity">
    <text evidence="2 13">Belongs to the amiloride-sensitive sodium channel (TC 1.A.6) family.</text>
</comment>
<evidence type="ECO:0000256" key="8">
    <source>
        <dbReference type="ARBA" id="ARBA00023065"/>
    </source>
</evidence>
<dbReference type="Pfam" id="PF00858">
    <property type="entry name" value="ASC"/>
    <property type="match status" value="1"/>
</dbReference>
<keyword evidence="4 13" id="KW-0894">Sodium channel</keyword>
<evidence type="ECO:0000256" key="7">
    <source>
        <dbReference type="ARBA" id="ARBA00023053"/>
    </source>
</evidence>
<dbReference type="AlphaFoldDB" id="A0A0N5CDL0"/>
<sequence length="133" mass="15125">MASENVNVPAVKPTFKQKIFSFFGYNKEIIKEWAENSSIHGIPHAVAAKSTLATLIWIVIFIVCFIIFLVLFLKALFEYLSFPTIVTLESRNDEIDFPAVTFCHSSPYSVKKIQNSQYKSLANVIEAYKILNN</sequence>
<evidence type="ECO:0000256" key="4">
    <source>
        <dbReference type="ARBA" id="ARBA00022461"/>
    </source>
</evidence>
<evidence type="ECO:0000256" key="1">
    <source>
        <dbReference type="ARBA" id="ARBA00004141"/>
    </source>
</evidence>
<evidence type="ECO:0000256" key="13">
    <source>
        <dbReference type="RuleBase" id="RU000679"/>
    </source>
</evidence>
<evidence type="ECO:0000256" key="3">
    <source>
        <dbReference type="ARBA" id="ARBA00022448"/>
    </source>
</evidence>
<evidence type="ECO:0000256" key="9">
    <source>
        <dbReference type="ARBA" id="ARBA00023136"/>
    </source>
</evidence>
<dbReference type="PANTHER" id="PTHR11690">
    <property type="entry name" value="AMILORIDE-SENSITIVE SODIUM CHANNEL-RELATED"/>
    <property type="match status" value="1"/>
</dbReference>
<reference evidence="16" key="1">
    <citation type="submission" date="2017-02" db="UniProtKB">
        <authorList>
            <consortium name="WormBaseParasite"/>
        </authorList>
    </citation>
    <scope>IDENTIFICATION</scope>
</reference>
<keyword evidence="8 13" id="KW-0406">Ion transport</keyword>
<dbReference type="PANTHER" id="PTHR11690:SF248">
    <property type="entry name" value="PICKPOCKET 17, ISOFORM A"/>
    <property type="match status" value="1"/>
</dbReference>
<dbReference type="InterPro" id="IPR001873">
    <property type="entry name" value="ENaC"/>
</dbReference>
<protein>
    <submittedName>
        <fullName evidence="16">Amiloride-sensitive sodium channel subunit gamma</fullName>
    </submittedName>
</protein>
<keyword evidence="11 13" id="KW-0739">Sodium transport</keyword>
<evidence type="ECO:0000256" key="14">
    <source>
        <dbReference type="SAM" id="Phobius"/>
    </source>
</evidence>